<accession>A0AAW4L9K3</accession>
<proteinExistence type="predicted"/>
<evidence type="ECO:0000313" key="3">
    <source>
        <dbReference type="Proteomes" id="UP000811899"/>
    </source>
</evidence>
<name>A0AAW4L9K3_9BACT</name>
<organism evidence="2 3">
    <name type="scientific">Geoanaerobacter pelophilus</name>
    <dbReference type="NCBI Taxonomy" id="60036"/>
    <lineage>
        <taxon>Bacteria</taxon>
        <taxon>Pseudomonadati</taxon>
        <taxon>Thermodesulfobacteriota</taxon>
        <taxon>Desulfuromonadia</taxon>
        <taxon>Geobacterales</taxon>
        <taxon>Geobacteraceae</taxon>
        <taxon>Geoanaerobacter</taxon>
    </lineage>
</organism>
<evidence type="ECO:0008006" key="4">
    <source>
        <dbReference type="Google" id="ProtNLM"/>
    </source>
</evidence>
<evidence type="ECO:0000313" key="2">
    <source>
        <dbReference type="EMBL" id="MBT0665738.1"/>
    </source>
</evidence>
<dbReference type="AlphaFoldDB" id="A0AAW4L9K3"/>
<sequence length="107" mass="12328">MTKWHEYIKIEDLPEDYQLMAGSIGLENVIKLTNDLPKVYIYLKGADKLFLPAKRQYILDAFAQAGPDNKFRPRKVALETGLSVDYVYKLLNESSGPKPKQDEFNFD</sequence>
<keyword evidence="3" id="KW-1185">Reference proteome</keyword>
<comment type="caution">
    <text evidence="2">The sequence shown here is derived from an EMBL/GenBank/DDBJ whole genome shotgun (WGS) entry which is preliminary data.</text>
</comment>
<dbReference type="EMBL" id="JAHCVJ010000004">
    <property type="protein sequence ID" value="MBT0664754.1"/>
    <property type="molecule type" value="Genomic_DNA"/>
</dbReference>
<dbReference type="RefSeq" id="WP_214171538.1">
    <property type="nucleotide sequence ID" value="NZ_JAHCVJ010000004.1"/>
</dbReference>
<protein>
    <recommendedName>
        <fullName evidence="4">Mor transcription activator family protein</fullName>
    </recommendedName>
</protein>
<dbReference type="EMBL" id="JAHCVJ010000006">
    <property type="protein sequence ID" value="MBT0665738.1"/>
    <property type="molecule type" value="Genomic_DNA"/>
</dbReference>
<evidence type="ECO:0000313" key="1">
    <source>
        <dbReference type="EMBL" id="MBT0664754.1"/>
    </source>
</evidence>
<reference evidence="2 3" key="1">
    <citation type="submission" date="2021-05" db="EMBL/GenBank/DDBJ databases">
        <title>The draft genome of Geobacter pelophilus DSM 12255.</title>
        <authorList>
            <person name="Xu Z."/>
            <person name="Masuda Y."/>
            <person name="Itoh H."/>
            <person name="Senoo K."/>
        </authorList>
    </citation>
    <scope>NUCLEOTIDE SEQUENCE [LARGE SCALE GENOMIC DNA]</scope>
    <source>
        <strain evidence="2 3">DSM 12255</strain>
    </source>
</reference>
<gene>
    <name evidence="1" type="ORF">KI809_10625</name>
    <name evidence="2" type="ORF">KI809_15620</name>
</gene>
<dbReference type="Proteomes" id="UP000811899">
    <property type="component" value="Unassembled WGS sequence"/>
</dbReference>